<accession>A0AAV7JTD4</accession>
<dbReference type="InterPro" id="IPR040315">
    <property type="entry name" value="WDR46/Utp7"/>
</dbReference>
<proteinExistence type="predicted"/>
<dbReference type="AlphaFoldDB" id="A0AAV7JTD4"/>
<dbReference type="InterPro" id="IPR036322">
    <property type="entry name" value="WD40_repeat_dom_sf"/>
</dbReference>
<protein>
    <submittedName>
        <fullName evidence="1">U3 small nucleolar RNA-associated protein 7</fullName>
    </submittedName>
</protein>
<reference evidence="1 2" key="1">
    <citation type="journal article" date="2023" name="BMC Biol.">
        <title>The compact genome of the sponge Oopsacas minuta (Hexactinellida) is lacking key metazoan core genes.</title>
        <authorList>
            <person name="Santini S."/>
            <person name="Schenkelaars Q."/>
            <person name="Jourda C."/>
            <person name="Duchesne M."/>
            <person name="Belahbib H."/>
            <person name="Rocher C."/>
            <person name="Selva M."/>
            <person name="Riesgo A."/>
            <person name="Vervoort M."/>
            <person name="Leys S.P."/>
            <person name="Kodjabachian L."/>
            <person name="Le Bivic A."/>
            <person name="Borchiellini C."/>
            <person name="Claverie J.M."/>
            <person name="Renard E."/>
        </authorList>
    </citation>
    <scope>NUCLEOTIDE SEQUENCE [LARGE SCALE GENOMIC DNA]</scope>
    <source>
        <strain evidence="1">SPO-2</strain>
    </source>
</reference>
<comment type="caution">
    <text evidence="1">The sequence shown here is derived from an EMBL/GenBank/DDBJ whole genome shotgun (WGS) entry which is preliminary data.</text>
</comment>
<sequence>MSRETKKKQKYVKKISQRSKSYKFGEQRYFNANKSINKKTPKKYYKQTKQVHKKTKPVDKEVDLYQSHLPETAGYIDTHVKASEELEKIEKSKTLRLTQEDILQQSDLISASKRFELTLPKLGPYNINYSRSGRYLLIGGNRGHIASIDWMSKKLTCEFQLKETVRDVQYLHNENMFAVAQKK</sequence>
<gene>
    <name evidence="1" type="ORF">LOD99_4913</name>
</gene>
<name>A0AAV7JTD4_9METZ</name>
<keyword evidence="2" id="KW-1185">Reference proteome</keyword>
<dbReference type="EMBL" id="JAKMXF010000302">
    <property type="protein sequence ID" value="KAI6651665.1"/>
    <property type="molecule type" value="Genomic_DNA"/>
</dbReference>
<evidence type="ECO:0000313" key="2">
    <source>
        <dbReference type="Proteomes" id="UP001165289"/>
    </source>
</evidence>
<dbReference type="GO" id="GO:0030686">
    <property type="term" value="C:90S preribosome"/>
    <property type="evidence" value="ECO:0007669"/>
    <property type="project" value="TreeGrafter"/>
</dbReference>
<dbReference type="SUPFAM" id="SSF50978">
    <property type="entry name" value="WD40 repeat-like"/>
    <property type="match status" value="1"/>
</dbReference>
<evidence type="ECO:0000313" key="1">
    <source>
        <dbReference type="EMBL" id="KAI6651665.1"/>
    </source>
</evidence>
<dbReference type="PANTHER" id="PTHR14085">
    <property type="entry name" value="WD-REPEAT PROTEIN BING4"/>
    <property type="match status" value="1"/>
</dbReference>
<dbReference type="GO" id="GO:0032040">
    <property type="term" value="C:small-subunit processome"/>
    <property type="evidence" value="ECO:0007669"/>
    <property type="project" value="TreeGrafter"/>
</dbReference>
<dbReference type="Proteomes" id="UP001165289">
    <property type="component" value="Unassembled WGS sequence"/>
</dbReference>
<dbReference type="PANTHER" id="PTHR14085:SF3">
    <property type="entry name" value="WD REPEAT-CONTAINING PROTEIN 46"/>
    <property type="match status" value="1"/>
</dbReference>
<organism evidence="1 2">
    <name type="scientific">Oopsacas minuta</name>
    <dbReference type="NCBI Taxonomy" id="111878"/>
    <lineage>
        <taxon>Eukaryota</taxon>
        <taxon>Metazoa</taxon>
        <taxon>Porifera</taxon>
        <taxon>Hexactinellida</taxon>
        <taxon>Hexasterophora</taxon>
        <taxon>Lyssacinosida</taxon>
        <taxon>Leucopsacidae</taxon>
        <taxon>Oopsacas</taxon>
    </lineage>
</organism>
<dbReference type="GO" id="GO:0000462">
    <property type="term" value="P:maturation of SSU-rRNA from tricistronic rRNA transcript (SSU-rRNA, 5.8S rRNA, LSU-rRNA)"/>
    <property type="evidence" value="ECO:0007669"/>
    <property type="project" value="TreeGrafter"/>
</dbReference>